<evidence type="ECO:0000256" key="5">
    <source>
        <dbReference type="ARBA" id="ARBA00022840"/>
    </source>
</evidence>
<dbReference type="EMBL" id="GBEZ01004785">
    <property type="protein sequence ID" value="JAC80460.1"/>
    <property type="molecule type" value="Transcribed_RNA"/>
</dbReference>
<accession>A0A061SC57</accession>
<evidence type="ECO:0000313" key="9">
    <source>
        <dbReference type="EMBL" id="JAC80460.1"/>
    </source>
</evidence>
<gene>
    <name evidence="9" type="primary">K08884</name>
    <name evidence="9" type="ORF">TSPGSL018_10236</name>
</gene>
<sequence>MSNVLEDDLQARPWTSSPWYFREELGQGAFAKVYLAEERNTKKKYAVKVLAKATNGYSIIAAEIQVLRRVASEAVSNPHIVHLQEVYQDDFNVYLVLDLCRGPLLSDVLSLGGPLHEPVAMKILRQVVSALSSLHSIGILHRDIKPENIMWENASSQSPLQVFDFGLSCVEGTRGASALAGELLGTVNYIAPEVFQSRRYTRACDIWSAGIVAHELLCGDVPFANEAQIKLSPLTFSEPAWKTVSPEAKSLVRWMLERVPRNRPTAEQLLQHPCLRADPPEPTAREDIGRREGTAGGTCSPRVGHGGGSGAG</sequence>
<dbReference type="Pfam" id="PF00069">
    <property type="entry name" value="Pkinase"/>
    <property type="match status" value="1"/>
</dbReference>
<dbReference type="FunFam" id="1.10.510.10:FF:000571">
    <property type="entry name" value="Maternal embryonic leucine zipper kinase"/>
    <property type="match status" value="1"/>
</dbReference>
<evidence type="ECO:0000256" key="7">
    <source>
        <dbReference type="SAM" id="MobiDB-lite"/>
    </source>
</evidence>
<protein>
    <submittedName>
        <fullName evidence="9">Serine/threonine protein kinase</fullName>
    </submittedName>
</protein>
<dbReference type="InterPro" id="IPR050205">
    <property type="entry name" value="CDPK_Ser/Thr_kinases"/>
</dbReference>
<dbReference type="AlphaFoldDB" id="A0A061SC57"/>
<name>A0A061SC57_9CHLO</name>
<evidence type="ECO:0000256" key="3">
    <source>
        <dbReference type="ARBA" id="ARBA00022741"/>
    </source>
</evidence>
<dbReference type="PROSITE" id="PS50011">
    <property type="entry name" value="PROTEIN_KINASE_DOM"/>
    <property type="match status" value="1"/>
</dbReference>
<dbReference type="PANTHER" id="PTHR24349">
    <property type="entry name" value="SERINE/THREONINE-PROTEIN KINASE"/>
    <property type="match status" value="1"/>
</dbReference>
<feature type="region of interest" description="Disordered" evidence="7">
    <location>
        <begin position="267"/>
        <end position="312"/>
    </location>
</feature>
<evidence type="ECO:0000256" key="2">
    <source>
        <dbReference type="ARBA" id="ARBA00022679"/>
    </source>
</evidence>
<feature type="non-terminal residue" evidence="9">
    <location>
        <position position="312"/>
    </location>
</feature>
<dbReference type="InterPro" id="IPR017441">
    <property type="entry name" value="Protein_kinase_ATP_BS"/>
</dbReference>
<reference evidence="9" key="1">
    <citation type="submission" date="2014-05" db="EMBL/GenBank/DDBJ databases">
        <title>The transcriptome of the halophilic microalga Tetraselmis sp. GSL018 isolated from the Great Salt Lake, Utah.</title>
        <authorList>
            <person name="Jinkerson R.E."/>
            <person name="D'Adamo S."/>
            <person name="Posewitz M.C."/>
        </authorList>
    </citation>
    <scope>NUCLEOTIDE SEQUENCE</scope>
    <source>
        <strain evidence="9">GSL018</strain>
    </source>
</reference>
<feature type="domain" description="Protein kinase" evidence="8">
    <location>
        <begin position="19"/>
        <end position="275"/>
    </location>
</feature>
<dbReference type="SMART" id="SM00220">
    <property type="entry name" value="S_TKc"/>
    <property type="match status" value="1"/>
</dbReference>
<dbReference type="PROSITE" id="PS00107">
    <property type="entry name" value="PROTEIN_KINASE_ATP"/>
    <property type="match status" value="1"/>
</dbReference>
<dbReference type="InterPro" id="IPR011009">
    <property type="entry name" value="Kinase-like_dom_sf"/>
</dbReference>
<keyword evidence="2" id="KW-0808">Transferase</keyword>
<feature type="binding site" evidence="6">
    <location>
        <position position="48"/>
    </location>
    <ligand>
        <name>ATP</name>
        <dbReference type="ChEBI" id="CHEBI:30616"/>
    </ligand>
</feature>
<dbReference type="Gene3D" id="3.30.200.20">
    <property type="entry name" value="Phosphorylase Kinase, domain 1"/>
    <property type="match status" value="1"/>
</dbReference>
<keyword evidence="1 9" id="KW-0723">Serine/threonine-protein kinase</keyword>
<evidence type="ECO:0000256" key="4">
    <source>
        <dbReference type="ARBA" id="ARBA00022777"/>
    </source>
</evidence>
<dbReference type="SUPFAM" id="SSF56112">
    <property type="entry name" value="Protein kinase-like (PK-like)"/>
    <property type="match status" value="1"/>
</dbReference>
<proteinExistence type="predicted"/>
<dbReference type="GO" id="GO:0004674">
    <property type="term" value="F:protein serine/threonine kinase activity"/>
    <property type="evidence" value="ECO:0007669"/>
    <property type="project" value="UniProtKB-KW"/>
</dbReference>
<dbReference type="GO" id="GO:0005524">
    <property type="term" value="F:ATP binding"/>
    <property type="evidence" value="ECO:0007669"/>
    <property type="project" value="UniProtKB-UniRule"/>
</dbReference>
<dbReference type="InterPro" id="IPR000719">
    <property type="entry name" value="Prot_kinase_dom"/>
</dbReference>
<keyword evidence="3 6" id="KW-0547">Nucleotide-binding</keyword>
<evidence type="ECO:0000256" key="1">
    <source>
        <dbReference type="ARBA" id="ARBA00022527"/>
    </source>
</evidence>
<organism evidence="9">
    <name type="scientific">Tetraselmis sp. GSL018</name>
    <dbReference type="NCBI Taxonomy" id="582737"/>
    <lineage>
        <taxon>Eukaryota</taxon>
        <taxon>Viridiplantae</taxon>
        <taxon>Chlorophyta</taxon>
        <taxon>core chlorophytes</taxon>
        <taxon>Chlorodendrophyceae</taxon>
        <taxon>Chlorodendrales</taxon>
        <taxon>Chlorodendraceae</taxon>
        <taxon>Tetraselmis</taxon>
    </lineage>
</organism>
<feature type="compositionally biased region" description="Basic and acidic residues" evidence="7">
    <location>
        <begin position="283"/>
        <end position="293"/>
    </location>
</feature>
<keyword evidence="4 9" id="KW-0418">Kinase</keyword>
<keyword evidence="5 6" id="KW-0067">ATP-binding</keyword>
<evidence type="ECO:0000256" key="6">
    <source>
        <dbReference type="PROSITE-ProRule" id="PRU10141"/>
    </source>
</evidence>
<evidence type="ECO:0000259" key="8">
    <source>
        <dbReference type="PROSITE" id="PS50011"/>
    </source>
</evidence>
<dbReference type="Gene3D" id="1.10.510.10">
    <property type="entry name" value="Transferase(Phosphotransferase) domain 1"/>
    <property type="match status" value="1"/>
</dbReference>